<feature type="transmembrane region" description="Helical" evidence="1">
    <location>
        <begin position="21"/>
        <end position="40"/>
    </location>
</feature>
<organism evidence="2 3">
    <name type="scientific">Kipferlia bialata</name>
    <dbReference type="NCBI Taxonomy" id="797122"/>
    <lineage>
        <taxon>Eukaryota</taxon>
        <taxon>Metamonada</taxon>
        <taxon>Carpediemonas-like organisms</taxon>
        <taxon>Kipferlia</taxon>
    </lineage>
</organism>
<keyword evidence="1" id="KW-0812">Transmembrane</keyword>
<feature type="transmembrane region" description="Helical" evidence="1">
    <location>
        <begin position="207"/>
        <end position="225"/>
    </location>
</feature>
<sequence>GHGTRLTAFGTPCHDNMSQRFSLVEGIATNTLILVSIWGFVGLGRLILGIDWAEYMCYPIVIGVLLYMFAVSPALHGDTVGEWGYPIPFHPIRVLRGQEPYKGQGYRRERLSLSLMLAIMLGLVLCYTSIYIGSTLDTLGIRDNHPDLFSALCRSVTNRAGDSAYVPTFPLGYIVALVHAVLLMLLVVCLCVPAGNAAPSLKFASTTWAFVCVVTLLVIFGYNSSQGEKRWPDGVYVFDWSSKSIIGHLSMYVFWGMVQQSIFLSYNHLRLSQGLPNTKMGRASVCGLCGFFFGIYHIPCWPLVGITSVFGVLMAVFWAQHKSRSILVFGMMHGIIGTLFDELTDVRMGVGPWYYH</sequence>
<feature type="transmembrane region" description="Helical" evidence="1">
    <location>
        <begin position="111"/>
        <end position="132"/>
    </location>
</feature>
<dbReference type="Proteomes" id="UP000265618">
    <property type="component" value="Unassembled WGS sequence"/>
</dbReference>
<evidence type="ECO:0000313" key="3">
    <source>
        <dbReference type="Proteomes" id="UP000265618"/>
    </source>
</evidence>
<feature type="non-terminal residue" evidence="2">
    <location>
        <position position="1"/>
    </location>
</feature>
<dbReference type="AlphaFoldDB" id="A0A9K3D6P4"/>
<feature type="transmembrane region" description="Helical" evidence="1">
    <location>
        <begin position="52"/>
        <end position="70"/>
    </location>
</feature>
<reference evidence="2 3" key="1">
    <citation type="journal article" date="2018" name="PLoS ONE">
        <title>The draft genome of Kipferlia bialata reveals reductive genome evolution in fornicate parasites.</title>
        <authorList>
            <person name="Tanifuji G."/>
            <person name="Takabayashi S."/>
            <person name="Kume K."/>
            <person name="Takagi M."/>
            <person name="Nakayama T."/>
            <person name="Kamikawa R."/>
            <person name="Inagaki Y."/>
            <person name="Hashimoto T."/>
        </authorList>
    </citation>
    <scope>NUCLEOTIDE SEQUENCE [LARGE SCALE GENOMIC DNA]</scope>
    <source>
        <strain evidence="2">NY0173</strain>
    </source>
</reference>
<accession>A0A9K3D6P4</accession>
<protein>
    <submittedName>
        <fullName evidence="2">Uncharacterized protein</fullName>
    </submittedName>
</protein>
<name>A0A9K3D6P4_9EUKA</name>
<keyword evidence="1" id="KW-1133">Transmembrane helix</keyword>
<evidence type="ECO:0000256" key="1">
    <source>
        <dbReference type="SAM" id="Phobius"/>
    </source>
</evidence>
<proteinExistence type="predicted"/>
<keyword evidence="1" id="KW-0472">Membrane</keyword>
<keyword evidence="3" id="KW-1185">Reference proteome</keyword>
<evidence type="ECO:0000313" key="2">
    <source>
        <dbReference type="EMBL" id="GIQ88298.1"/>
    </source>
</evidence>
<dbReference type="EMBL" id="BDIP01003933">
    <property type="protein sequence ID" value="GIQ88298.1"/>
    <property type="molecule type" value="Genomic_DNA"/>
</dbReference>
<feature type="transmembrane region" description="Helical" evidence="1">
    <location>
        <begin position="245"/>
        <end position="267"/>
    </location>
</feature>
<gene>
    <name evidence="2" type="ORF">KIPB_010514</name>
</gene>
<feature type="transmembrane region" description="Helical" evidence="1">
    <location>
        <begin position="171"/>
        <end position="195"/>
    </location>
</feature>
<feature type="transmembrane region" description="Helical" evidence="1">
    <location>
        <begin position="302"/>
        <end position="319"/>
    </location>
</feature>
<comment type="caution">
    <text evidence="2">The sequence shown here is derived from an EMBL/GenBank/DDBJ whole genome shotgun (WGS) entry which is preliminary data.</text>
</comment>